<dbReference type="PROSITE" id="PS00455">
    <property type="entry name" value="AMP_BINDING"/>
    <property type="match status" value="1"/>
</dbReference>
<accession>A0A1E3VU96</accession>
<feature type="domain" description="AMP-binding enzyme C-terminal" evidence="2">
    <location>
        <begin position="484"/>
        <end position="558"/>
    </location>
</feature>
<dbReference type="RefSeq" id="WP_069442113.1">
    <property type="nucleotide sequence ID" value="NZ_LPWF01000027.1"/>
</dbReference>
<sequence length="575" mass="62146">MVSKANPAPLDAAQGAVKRPWLTGYPQDVAWDSVFPPKLVSTVLDEAVADFGDRPCTYFLGKRLSYAEIGALSDRAAKGLRALGVGEGVKVGLLLPNSPTFVIFYFGVLKAGGTVVNFNPLYSLEEIEFQIRDSETKIMVTLDLKILFDKVEAMLTRGALEGAVVESFASLLPTLKSVGLKLTKRAQLAKLGASPMKRSIVRAADLLANDGRYQPPVITPDAIAVLQYTGGTTGTPKGAMLTHANIAINVAQVKAWRNQPPEQPDRILGVLPLFHVFAMTTVMNFGLSSGMEMILLPKFELIPTLKLIAKLRPTMMPGVPTLFGAMLRHPTIKTFDLTSLDYCISGGAALPIEVKRGFEALAGCNVVEGYGLSETSPVATCNPMNSPQEGSIGLPLPATEISIRSLEDPAVEMDSGEAGEICIAGPQVMTGYWKQPAETESAFVGRFFRTGDVGYMNEDGYVFIVDRIKDMINAAGFKVYPRRIEDALHEHEAVAEVCVVGIPDDYRGEAPKAYVRLKAGSHTTAAELFAFLRPKLSKLELPAAIEFRDELPKTMIGKLSKKALRAQAKPSAEQT</sequence>
<dbReference type="InterPro" id="IPR020845">
    <property type="entry name" value="AMP-binding_CS"/>
</dbReference>
<dbReference type="STRING" id="1774969.AUC69_13360"/>
<comment type="caution">
    <text evidence="3">The sequence shown here is derived from an EMBL/GenBank/DDBJ whole genome shotgun (WGS) entry which is preliminary data.</text>
</comment>
<dbReference type="InterPro" id="IPR042099">
    <property type="entry name" value="ANL_N_sf"/>
</dbReference>
<gene>
    <name evidence="3" type="ORF">AUC69_13360</name>
</gene>
<name>A0A1E3VU96_9HYPH</name>
<evidence type="ECO:0000313" key="4">
    <source>
        <dbReference type="Proteomes" id="UP000094472"/>
    </source>
</evidence>
<reference evidence="3 4" key="1">
    <citation type="journal article" date="2016" name="Environ. Microbiol.">
        <title>New Methyloceanibacter diversity from North Sea sediments includes methanotroph containing solely the soluble methane monooxygenase.</title>
        <authorList>
            <person name="Vekeman B."/>
            <person name="Kerckhof F.M."/>
            <person name="Cremers G."/>
            <person name="de Vos P."/>
            <person name="Vandamme P."/>
            <person name="Boon N."/>
            <person name="Op den Camp H.J."/>
            <person name="Heylen K."/>
        </authorList>
    </citation>
    <scope>NUCLEOTIDE SEQUENCE [LARGE SCALE GENOMIC DNA]</scope>
    <source>
        <strain evidence="3 4">R-67175</strain>
    </source>
</reference>
<dbReference type="InterPro" id="IPR050237">
    <property type="entry name" value="ATP-dep_AMP-bd_enzyme"/>
</dbReference>
<keyword evidence="3" id="KW-0436">Ligase</keyword>
<evidence type="ECO:0000313" key="3">
    <source>
        <dbReference type="EMBL" id="ODR97089.1"/>
    </source>
</evidence>
<protein>
    <submittedName>
        <fullName evidence="3">Dicarboxylate--CoA ligase PimA</fullName>
    </submittedName>
</protein>
<proteinExistence type="predicted"/>
<dbReference type="OrthoDB" id="9803968at2"/>
<dbReference type="InterPro" id="IPR045851">
    <property type="entry name" value="AMP-bd_C_sf"/>
</dbReference>
<dbReference type="InterPro" id="IPR000873">
    <property type="entry name" value="AMP-dep_synth/lig_dom"/>
</dbReference>
<dbReference type="Proteomes" id="UP000094472">
    <property type="component" value="Unassembled WGS sequence"/>
</dbReference>
<dbReference type="Gene3D" id="3.40.50.12780">
    <property type="entry name" value="N-terminal domain of ligase-like"/>
    <property type="match status" value="1"/>
</dbReference>
<dbReference type="AlphaFoldDB" id="A0A1E3VU96"/>
<evidence type="ECO:0000259" key="1">
    <source>
        <dbReference type="Pfam" id="PF00501"/>
    </source>
</evidence>
<dbReference type="InterPro" id="IPR025110">
    <property type="entry name" value="AMP-bd_C"/>
</dbReference>
<dbReference type="Pfam" id="PF00501">
    <property type="entry name" value="AMP-binding"/>
    <property type="match status" value="1"/>
</dbReference>
<dbReference type="PANTHER" id="PTHR43767:SF1">
    <property type="entry name" value="NONRIBOSOMAL PEPTIDE SYNTHASE PES1 (EUROFUNG)-RELATED"/>
    <property type="match status" value="1"/>
</dbReference>
<dbReference type="SUPFAM" id="SSF56801">
    <property type="entry name" value="Acetyl-CoA synthetase-like"/>
    <property type="match status" value="1"/>
</dbReference>
<keyword evidence="4" id="KW-1185">Reference proteome</keyword>
<organism evidence="3 4">
    <name type="scientific">Methyloceanibacter superfactus</name>
    <dbReference type="NCBI Taxonomy" id="1774969"/>
    <lineage>
        <taxon>Bacteria</taxon>
        <taxon>Pseudomonadati</taxon>
        <taxon>Pseudomonadota</taxon>
        <taxon>Alphaproteobacteria</taxon>
        <taxon>Hyphomicrobiales</taxon>
        <taxon>Hyphomicrobiaceae</taxon>
        <taxon>Methyloceanibacter</taxon>
    </lineage>
</organism>
<feature type="domain" description="AMP-dependent synthetase/ligase" evidence="1">
    <location>
        <begin position="45"/>
        <end position="433"/>
    </location>
</feature>
<dbReference type="EMBL" id="LPWF01000027">
    <property type="protein sequence ID" value="ODR97089.1"/>
    <property type="molecule type" value="Genomic_DNA"/>
</dbReference>
<dbReference type="Pfam" id="PF13193">
    <property type="entry name" value="AMP-binding_C"/>
    <property type="match status" value="1"/>
</dbReference>
<dbReference type="Gene3D" id="3.30.300.30">
    <property type="match status" value="1"/>
</dbReference>
<dbReference type="GO" id="GO:0016878">
    <property type="term" value="F:acid-thiol ligase activity"/>
    <property type="evidence" value="ECO:0007669"/>
    <property type="project" value="UniProtKB-ARBA"/>
</dbReference>
<evidence type="ECO:0000259" key="2">
    <source>
        <dbReference type="Pfam" id="PF13193"/>
    </source>
</evidence>
<dbReference type="CDD" id="cd05936">
    <property type="entry name" value="FC-FACS_FadD_like"/>
    <property type="match status" value="1"/>
</dbReference>
<dbReference type="PANTHER" id="PTHR43767">
    <property type="entry name" value="LONG-CHAIN-FATTY-ACID--COA LIGASE"/>
    <property type="match status" value="1"/>
</dbReference>